<keyword evidence="9" id="KW-0804">Transcription</keyword>
<feature type="compositionally biased region" description="Basic residues" evidence="10">
    <location>
        <begin position="426"/>
        <end position="437"/>
    </location>
</feature>
<evidence type="ECO:0000256" key="1">
    <source>
        <dbReference type="ARBA" id="ARBA00004535"/>
    </source>
</evidence>
<dbReference type="Pfam" id="PF03387">
    <property type="entry name" value="Herpes_UL46"/>
    <property type="match status" value="1"/>
</dbReference>
<dbReference type="InterPro" id="IPR005051">
    <property type="entry name" value="Herpes_UL46"/>
</dbReference>
<keyword evidence="4" id="KW-0920">Virion tegument</keyword>
<keyword evidence="7" id="KW-0805">Transcription regulation</keyword>
<evidence type="ECO:0000256" key="2">
    <source>
        <dbReference type="ARBA" id="ARBA00004551"/>
    </source>
</evidence>
<proteinExistence type="inferred from homology"/>
<feature type="compositionally biased region" description="Basic and acidic residues" evidence="10">
    <location>
        <begin position="411"/>
        <end position="425"/>
    </location>
</feature>
<name>A0AAU0K798_9ALPH</name>
<evidence type="ECO:0000313" key="11">
    <source>
        <dbReference type="EMBL" id="WOL23327.1"/>
    </source>
</evidence>
<feature type="region of interest" description="Disordered" evidence="10">
    <location>
        <begin position="411"/>
        <end position="462"/>
    </location>
</feature>
<keyword evidence="8" id="KW-0472">Membrane</keyword>
<feature type="compositionally biased region" description="Basic and acidic residues" evidence="10">
    <location>
        <begin position="592"/>
        <end position="604"/>
    </location>
</feature>
<evidence type="ECO:0000256" key="8">
    <source>
        <dbReference type="ARBA" id="ARBA00023136"/>
    </source>
</evidence>
<comment type="subcellular location">
    <subcellularLocation>
        <location evidence="2">Host membrane</location>
    </subcellularLocation>
    <subcellularLocation>
        <location evidence="1">Virion tegument</location>
    </subcellularLocation>
</comment>
<comment type="similarity">
    <text evidence="3">Belongs to the herpesviridae HHV-1 VP11/12 protein family.</text>
</comment>
<sequence length="757" mass="83071">MIPTMTTVSMSALRALEERAEPFLPPMLIGARRDEALSRTPGNGVPEGLIIESVLSDSNGLYLASYRTSARRSLKEAGVTSDAAWSAFLDAYWKYLSVSSGLGIVVEHSASSAKHAEGKKSTTALLLRSAFSDKPLSKHPFKESSSNTAYGRNMKDVRRAMDAVQKYLYYSRPSDPMNHSPDTAVRLNELLSYASTLYRWLLWFMDMLDARVLKDMGFIPSPYGPREPKTPDQLFEKHMRGGPGPMAGDGCAVALVNLTHDALMALLRVSMLWTMSVWKRKHSGVAAAVVSAVELATLVHHHCQYIINMMMVGYVCWLEGGADDPNLMAALRNQGRYCHFLGKLAPTATSHSWASMEVGTMEWFNVAIARSVMSHGGPTPHYILTMDSDAAAAIPDRGCLMATAARHVAEEERETARQQQQERSKRMSCRRRSRTKRVLIPAKGGGSPKPISMFDDTRDGQAAKRDSAALSIKRCGGMQDLSAAGGTIAATQSVGYWYDKSPAQADDEDDDSYTDGDSGTPEYVRDALSGSSYDDSPPEGDSVIENVYVSMEEIESRRLIEAEGGNETAVGRHKSEVVRRRAGGAATYSVRRSGDRRVSAHERLGPLPPVPDDPPYAVPRRKTFAPPRNDSYDTPRGLHIPKYKSFRTDSGSVVNYDVPRPVSISVGHTGIYDTPRGECLPEDYHTHADLAHGYDDEADEASPSPNLSRNRPKSCLVRGSRRRSSNADKRTAKLERAMQRLGICADNVDGLLASTLK</sequence>
<dbReference type="EMBL" id="OR540300">
    <property type="protein sequence ID" value="WOL23327.1"/>
    <property type="molecule type" value="Genomic_DNA"/>
</dbReference>
<evidence type="ECO:0000256" key="5">
    <source>
        <dbReference type="ARBA" id="ARBA00022844"/>
    </source>
</evidence>
<evidence type="ECO:0000256" key="3">
    <source>
        <dbReference type="ARBA" id="ARBA00010332"/>
    </source>
</evidence>
<protein>
    <submittedName>
        <fullName evidence="11">UL46 protein</fullName>
    </submittedName>
</protein>
<reference evidence="11" key="1">
    <citation type="submission" date="2024-06" db="EMBL/GenBank/DDBJ databases">
        <title>Multidecadal high mortality disease events in Australian domestic geese associated with an alphaherpesvirus, designated Anatid alphaherpesvirus 2.</title>
        <authorList>
            <person name="Kelly-Bosma M."/>
            <person name="Neave M.J."/>
        </authorList>
    </citation>
    <scope>NUCLEOTIDE SEQUENCE</scope>
    <source>
        <strain evidence="11">ACDP 22-00165</strain>
    </source>
</reference>
<dbReference type="GO" id="GO:0019033">
    <property type="term" value="C:viral tegument"/>
    <property type="evidence" value="ECO:0007669"/>
    <property type="project" value="UniProtKB-SubCell"/>
</dbReference>
<keyword evidence="5" id="KW-0946">Virion</keyword>
<dbReference type="GO" id="GO:0006355">
    <property type="term" value="P:regulation of DNA-templated transcription"/>
    <property type="evidence" value="ECO:0007669"/>
    <property type="project" value="InterPro"/>
</dbReference>
<evidence type="ECO:0000256" key="4">
    <source>
        <dbReference type="ARBA" id="ARBA00022580"/>
    </source>
</evidence>
<evidence type="ECO:0000256" key="6">
    <source>
        <dbReference type="ARBA" id="ARBA00022870"/>
    </source>
</evidence>
<accession>A0AAU0K798</accession>
<feature type="region of interest" description="Disordered" evidence="10">
    <location>
        <begin position="581"/>
        <end position="640"/>
    </location>
</feature>
<evidence type="ECO:0000256" key="7">
    <source>
        <dbReference type="ARBA" id="ARBA00023015"/>
    </source>
</evidence>
<dbReference type="GO" id="GO:0033644">
    <property type="term" value="C:host cell membrane"/>
    <property type="evidence" value="ECO:0007669"/>
    <property type="project" value="UniProtKB-SubCell"/>
</dbReference>
<keyword evidence="6" id="KW-1043">Host membrane</keyword>
<feature type="region of interest" description="Disordered" evidence="10">
    <location>
        <begin position="695"/>
        <end position="731"/>
    </location>
</feature>
<organism evidence="11">
    <name type="scientific">Anatid alphaherpesvirus 2</name>
    <dbReference type="NCBI Taxonomy" id="3080522"/>
    <lineage>
        <taxon>Viruses</taxon>
        <taxon>Duplodnaviria</taxon>
        <taxon>Heunggongvirae</taxon>
        <taxon>Peploviricota</taxon>
        <taxon>Herviviricetes</taxon>
        <taxon>Herpesvirales</taxon>
        <taxon>Orthoherpesviridae</taxon>
        <taxon>Alphaherpesvirinae</taxon>
    </lineage>
</organism>
<evidence type="ECO:0000256" key="9">
    <source>
        <dbReference type="ARBA" id="ARBA00023163"/>
    </source>
</evidence>
<feature type="region of interest" description="Disordered" evidence="10">
    <location>
        <begin position="500"/>
        <end position="542"/>
    </location>
</feature>
<feature type="compositionally biased region" description="Pro residues" evidence="10">
    <location>
        <begin position="606"/>
        <end position="617"/>
    </location>
</feature>
<feature type="compositionally biased region" description="Acidic residues" evidence="10">
    <location>
        <begin position="505"/>
        <end position="514"/>
    </location>
</feature>
<evidence type="ECO:0000256" key="10">
    <source>
        <dbReference type="SAM" id="MobiDB-lite"/>
    </source>
</evidence>